<accession>O59042</accession>
<feature type="transmembrane region" description="Helical" evidence="1">
    <location>
        <begin position="65"/>
        <end position="85"/>
    </location>
</feature>
<feature type="transmembrane region" description="Helical" evidence="1">
    <location>
        <begin position="21"/>
        <end position="45"/>
    </location>
</feature>
<feature type="transmembrane region" description="Helical" evidence="1">
    <location>
        <begin position="97"/>
        <end position="118"/>
    </location>
</feature>
<reference evidence="2 3" key="1">
    <citation type="journal article" date="1998" name="DNA Res.">
        <title>Complete sequence and gene organization of the genome of a hyper-thermophilic archaebacterium, Pyrococcus horikoshii OT3.</title>
        <authorList>
            <person name="Kawarabayasi Y."/>
            <person name="Sawada M."/>
            <person name="Horikawa H."/>
            <person name="Haikawa Y."/>
            <person name="Hino Y."/>
            <person name="Yamamoto S."/>
            <person name="Sekine M."/>
            <person name="Baba S."/>
            <person name="Kosugi H."/>
            <person name="Hosoyama A."/>
            <person name="Nagai Y."/>
            <person name="Sakai M."/>
            <person name="Ogura K."/>
            <person name="Otuka R."/>
            <person name="Nakazawa H."/>
            <person name="Takamiya M."/>
            <person name="Ohfuku Y."/>
            <person name="Funahashi T."/>
            <person name="Tanaka T."/>
            <person name="Kudoh Y."/>
            <person name="Yamazaki J."/>
            <person name="Kushida N."/>
            <person name="Oguchi A."/>
            <person name="Aoki K."/>
            <person name="Nakamura Y."/>
            <person name="Robb T.F."/>
            <person name="Horikoshi K."/>
            <person name="Masuchi Y."/>
            <person name="Shizuya H."/>
            <person name="Kikuchi H."/>
        </authorList>
    </citation>
    <scope>NUCLEOTIDE SEQUENCE [LARGE SCALE GENOMIC DNA]</scope>
    <source>
        <strain evidence="3">ATCC 700860 / DSM 12428 / JCM 9974 / NBRC 100139 / OT-3</strain>
    </source>
</reference>
<evidence type="ECO:0000313" key="2">
    <source>
        <dbReference type="EMBL" id="BAA30430.1"/>
    </source>
</evidence>
<dbReference type="EnsemblBacteria" id="BAA30430">
    <property type="protein sequence ID" value="BAA30430"/>
    <property type="gene ID" value="BAA30430"/>
</dbReference>
<proteinExistence type="predicted"/>
<keyword evidence="1" id="KW-1133">Transmembrane helix</keyword>
<dbReference type="AlphaFoldDB" id="O59042"/>
<dbReference type="EMBL" id="BA000001">
    <property type="protein sequence ID" value="BAA30430.1"/>
    <property type="molecule type" value="Genomic_DNA"/>
</dbReference>
<keyword evidence="1" id="KW-0472">Membrane</keyword>
<organism evidence="2 3">
    <name type="scientific">Pyrococcus horikoshii (strain ATCC 700860 / DSM 12428 / JCM 9974 / NBRC 100139 / OT-3)</name>
    <dbReference type="NCBI Taxonomy" id="70601"/>
    <lineage>
        <taxon>Archaea</taxon>
        <taxon>Methanobacteriati</taxon>
        <taxon>Methanobacteriota</taxon>
        <taxon>Thermococci</taxon>
        <taxon>Thermococcales</taxon>
        <taxon>Thermococcaceae</taxon>
        <taxon>Pyrococcus</taxon>
    </lineage>
</organism>
<dbReference type="KEGG" id="pho:PH1324"/>
<evidence type="ECO:0000256" key="1">
    <source>
        <dbReference type="SAM" id="Phobius"/>
    </source>
</evidence>
<dbReference type="PIR" id="F71003">
    <property type="entry name" value="F71003"/>
</dbReference>
<name>O59042_PYRHO</name>
<evidence type="ECO:0000313" key="3">
    <source>
        <dbReference type="Proteomes" id="UP000000752"/>
    </source>
</evidence>
<gene>
    <name evidence="2" type="ordered locus">PH1324</name>
</gene>
<keyword evidence="1" id="KW-0812">Transmembrane</keyword>
<protein>
    <submittedName>
        <fullName evidence="2">Uncharacterized protein</fullName>
    </submittedName>
</protein>
<keyword evidence="3" id="KW-1185">Reference proteome</keyword>
<dbReference type="Proteomes" id="UP000000752">
    <property type="component" value="Chromosome"/>
</dbReference>
<sequence length="125" mass="13657">MAILQPLPLLNFFLNSRISSLIFLIGSSLTFFFACSFIWSFFKYFSHPSLGLNNINLLPLTSKSSLSVSSATLSAISFLLILVAIKAPFLISTFNTPVLASWVSISFITLSVIPFFPIQALGSIS</sequence>